<gene>
    <name evidence="3" type="ORF">C7B47_05205</name>
</gene>
<evidence type="ECO:0000313" key="3">
    <source>
        <dbReference type="EMBL" id="PSR28557.1"/>
    </source>
</evidence>
<protein>
    <submittedName>
        <fullName evidence="3">Uncharacterized protein</fullName>
    </submittedName>
</protein>
<feature type="transmembrane region" description="Helical" evidence="2">
    <location>
        <begin position="12"/>
        <end position="33"/>
    </location>
</feature>
<evidence type="ECO:0000313" key="4">
    <source>
        <dbReference type="Proteomes" id="UP000242705"/>
    </source>
</evidence>
<dbReference type="AlphaFoldDB" id="A0A2T2X239"/>
<sequence>MKEGDNELMTWIIVLLAVDGALFLAIFAVLARIEQRLTHLEKKKARSARRATKKSSKSVDF</sequence>
<organism evidence="3 4">
    <name type="scientific">Sulfobacillus thermosulfidooxidans</name>
    <dbReference type="NCBI Taxonomy" id="28034"/>
    <lineage>
        <taxon>Bacteria</taxon>
        <taxon>Bacillati</taxon>
        <taxon>Bacillota</taxon>
        <taxon>Clostridia</taxon>
        <taxon>Eubacteriales</taxon>
        <taxon>Clostridiales Family XVII. Incertae Sedis</taxon>
        <taxon>Sulfobacillus</taxon>
    </lineage>
</organism>
<dbReference type="Proteomes" id="UP000242705">
    <property type="component" value="Unassembled WGS sequence"/>
</dbReference>
<keyword evidence="2" id="KW-1133">Transmembrane helix</keyword>
<evidence type="ECO:0000256" key="2">
    <source>
        <dbReference type="SAM" id="Phobius"/>
    </source>
</evidence>
<dbReference type="EMBL" id="PXYX01000006">
    <property type="protein sequence ID" value="PSR28557.1"/>
    <property type="molecule type" value="Genomic_DNA"/>
</dbReference>
<evidence type="ECO:0000256" key="1">
    <source>
        <dbReference type="SAM" id="MobiDB-lite"/>
    </source>
</evidence>
<reference evidence="3 4" key="1">
    <citation type="journal article" date="2014" name="BMC Genomics">
        <title>Comparison of environmental and isolate Sulfobacillus genomes reveals diverse carbon, sulfur, nitrogen, and hydrogen metabolisms.</title>
        <authorList>
            <person name="Justice N.B."/>
            <person name="Norman A."/>
            <person name="Brown C.T."/>
            <person name="Singh A."/>
            <person name="Thomas B.C."/>
            <person name="Banfield J.F."/>
        </authorList>
    </citation>
    <scope>NUCLEOTIDE SEQUENCE [LARGE SCALE GENOMIC DNA]</scope>
    <source>
        <strain evidence="3">AMDSBA5</strain>
    </source>
</reference>
<proteinExistence type="predicted"/>
<feature type="region of interest" description="Disordered" evidence="1">
    <location>
        <begin position="42"/>
        <end position="61"/>
    </location>
</feature>
<name>A0A2T2X239_SULTH</name>
<keyword evidence="2" id="KW-0812">Transmembrane</keyword>
<comment type="caution">
    <text evidence="3">The sequence shown here is derived from an EMBL/GenBank/DDBJ whole genome shotgun (WGS) entry which is preliminary data.</text>
</comment>
<keyword evidence="2" id="KW-0472">Membrane</keyword>
<accession>A0A2T2X239</accession>